<evidence type="ECO:0000256" key="10">
    <source>
        <dbReference type="ARBA" id="ARBA00023136"/>
    </source>
</evidence>
<evidence type="ECO:0000256" key="8">
    <source>
        <dbReference type="ARBA" id="ARBA00023065"/>
    </source>
</evidence>
<keyword evidence="18" id="KW-1185">Reference proteome</keyword>
<dbReference type="Pfam" id="PF07715">
    <property type="entry name" value="Plug"/>
    <property type="match status" value="1"/>
</dbReference>
<dbReference type="InterPro" id="IPR012910">
    <property type="entry name" value="Plug_dom"/>
</dbReference>
<dbReference type="InterPro" id="IPR039426">
    <property type="entry name" value="TonB-dep_rcpt-like"/>
</dbReference>
<keyword evidence="6 14" id="KW-0732">Signal</keyword>
<keyword evidence="7" id="KW-0408">Iron</keyword>
<accession>A0ABU6DT45</accession>
<keyword evidence="10 12" id="KW-0472">Membrane</keyword>
<dbReference type="SUPFAM" id="SSF56935">
    <property type="entry name" value="Porins"/>
    <property type="match status" value="1"/>
</dbReference>
<dbReference type="InterPro" id="IPR000531">
    <property type="entry name" value="Beta-barrel_TonB"/>
</dbReference>
<evidence type="ECO:0000256" key="14">
    <source>
        <dbReference type="SAM" id="SignalP"/>
    </source>
</evidence>
<protein>
    <submittedName>
        <fullName evidence="17">TonB-dependent receptor</fullName>
    </submittedName>
</protein>
<proteinExistence type="inferred from homology"/>
<feature type="chain" id="PRO_5045333056" evidence="14">
    <location>
        <begin position="25"/>
        <end position="743"/>
    </location>
</feature>
<evidence type="ECO:0000313" key="18">
    <source>
        <dbReference type="Proteomes" id="UP001339883"/>
    </source>
</evidence>
<evidence type="ECO:0000256" key="5">
    <source>
        <dbReference type="ARBA" id="ARBA00022692"/>
    </source>
</evidence>
<keyword evidence="8" id="KW-0406">Ion transport</keyword>
<dbReference type="InterPro" id="IPR037066">
    <property type="entry name" value="Plug_dom_sf"/>
</dbReference>
<dbReference type="Proteomes" id="UP001339883">
    <property type="component" value="Unassembled WGS sequence"/>
</dbReference>
<dbReference type="Gene3D" id="2.170.130.10">
    <property type="entry name" value="TonB-dependent receptor, plug domain"/>
    <property type="match status" value="1"/>
</dbReference>
<feature type="domain" description="TonB-dependent receptor plug" evidence="16">
    <location>
        <begin position="48"/>
        <end position="147"/>
    </location>
</feature>
<dbReference type="EMBL" id="VTDN01000005">
    <property type="protein sequence ID" value="MEB5476875.1"/>
    <property type="molecule type" value="Genomic_DNA"/>
</dbReference>
<evidence type="ECO:0000256" key="4">
    <source>
        <dbReference type="ARBA" id="ARBA00022496"/>
    </source>
</evidence>
<feature type="domain" description="TonB-dependent receptor-like beta-barrel" evidence="15">
    <location>
        <begin position="243"/>
        <end position="698"/>
    </location>
</feature>
<evidence type="ECO:0000313" key="17">
    <source>
        <dbReference type="EMBL" id="MEB5476875.1"/>
    </source>
</evidence>
<gene>
    <name evidence="17" type="ORF">I2F25_07440</name>
</gene>
<keyword evidence="3 12" id="KW-1134">Transmembrane beta strand</keyword>
<dbReference type="PANTHER" id="PTHR32552:SF89">
    <property type="entry name" value="CATECHOLATE SIDEROPHORE RECEPTOR FIU"/>
    <property type="match status" value="1"/>
</dbReference>
<keyword evidence="2 12" id="KW-0813">Transport</keyword>
<dbReference type="PROSITE" id="PS52016">
    <property type="entry name" value="TONB_DEPENDENT_REC_3"/>
    <property type="match status" value="1"/>
</dbReference>
<keyword evidence="5 12" id="KW-0812">Transmembrane</keyword>
<dbReference type="CDD" id="cd01347">
    <property type="entry name" value="ligand_gated_channel"/>
    <property type="match status" value="1"/>
</dbReference>
<evidence type="ECO:0000256" key="6">
    <source>
        <dbReference type="ARBA" id="ARBA00022729"/>
    </source>
</evidence>
<comment type="similarity">
    <text evidence="12 13">Belongs to the TonB-dependent receptor family.</text>
</comment>
<reference evidence="17 18" key="1">
    <citation type="submission" date="2019-08" db="EMBL/GenBank/DDBJ databases">
        <title>Five species of Acinetobacter isolated from floral nectar and animal pollinators.</title>
        <authorList>
            <person name="Hendry T.A."/>
        </authorList>
    </citation>
    <scope>NUCLEOTIDE SEQUENCE [LARGE SCALE GENOMIC DNA]</scope>
    <source>
        <strain evidence="17 18">MD18.27</strain>
    </source>
</reference>
<organism evidence="17 18">
    <name type="scientific">Acinetobacter pollinis</name>
    <dbReference type="NCBI Taxonomy" id="2605270"/>
    <lineage>
        <taxon>Bacteria</taxon>
        <taxon>Pseudomonadati</taxon>
        <taxon>Pseudomonadota</taxon>
        <taxon>Gammaproteobacteria</taxon>
        <taxon>Moraxellales</taxon>
        <taxon>Moraxellaceae</taxon>
        <taxon>Acinetobacter</taxon>
    </lineage>
</organism>
<keyword evidence="4" id="KW-0410">Iron transport</keyword>
<evidence type="ECO:0000256" key="9">
    <source>
        <dbReference type="ARBA" id="ARBA00023077"/>
    </source>
</evidence>
<keyword evidence="9 13" id="KW-0798">TonB box</keyword>
<dbReference type="InterPro" id="IPR036942">
    <property type="entry name" value="Beta-barrel_TonB_sf"/>
</dbReference>
<evidence type="ECO:0000256" key="7">
    <source>
        <dbReference type="ARBA" id="ARBA00023004"/>
    </source>
</evidence>
<evidence type="ECO:0000256" key="13">
    <source>
        <dbReference type="RuleBase" id="RU003357"/>
    </source>
</evidence>
<keyword evidence="17" id="KW-0675">Receptor</keyword>
<evidence type="ECO:0000259" key="15">
    <source>
        <dbReference type="Pfam" id="PF00593"/>
    </source>
</evidence>
<evidence type="ECO:0000256" key="2">
    <source>
        <dbReference type="ARBA" id="ARBA00022448"/>
    </source>
</evidence>
<evidence type="ECO:0000256" key="11">
    <source>
        <dbReference type="ARBA" id="ARBA00023237"/>
    </source>
</evidence>
<dbReference type="Pfam" id="PF00593">
    <property type="entry name" value="TonB_dep_Rec_b-barrel"/>
    <property type="match status" value="1"/>
</dbReference>
<dbReference type="Gene3D" id="2.40.170.20">
    <property type="entry name" value="TonB-dependent receptor, beta-barrel domain"/>
    <property type="match status" value="1"/>
</dbReference>
<dbReference type="RefSeq" id="WP_325775323.1">
    <property type="nucleotide sequence ID" value="NZ_VTDN01000005.1"/>
</dbReference>
<evidence type="ECO:0000256" key="3">
    <source>
        <dbReference type="ARBA" id="ARBA00022452"/>
    </source>
</evidence>
<dbReference type="PANTHER" id="PTHR32552">
    <property type="entry name" value="FERRICHROME IRON RECEPTOR-RELATED"/>
    <property type="match status" value="1"/>
</dbReference>
<evidence type="ECO:0000256" key="12">
    <source>
        <dbReference type="PROSITE-ProRule" id="PRU01360"/>
    </source>
</evidence>
<evidence type="ECO:0000256" key="1">
    <source>
        <dbReference type="ARBA" id="ARBA00004571"/>
    </source>
</evidence>
<evidence type="ECO:0000259" key="16">
    <source>
        <dbReference type="Pfam" id="PF07715"/>
    </source>
</evidence>
<feature type="signal peptide" evidence="14">
    <location>
        <begin position="1"/>
        <end position="24"/>
    </location>
</feature>
<comment type="subcellular location">
    <subcellularLocation>
        <location evidence="1 12">Cell outer membrane</location>
        <topology evidence="1 12">Multi-pass membrane protein</topology>
    </subcellularLocation>
</comment>
<keyword evidence="11 12" id="KW-0998">Cell outer membrane</keyword>
<name>A0ABU6DT45_9GAMM</name>
<comment type="caution">
    <text evidence="17">The sequence shown here is derived from an EMBL/GenBank/DDBJ whole genome shotgun (WGS) entry which is preliminary data.</text>
</comment>
<sequence>MKMFEKKLLSVSIVSILMSVVAHAENSAVNVGTVSVKGQSLGGGLMVQEDTPKARSVVTAEAMNTNPSAGNALDKIANVPGLQMASNDSTGISGLNYSMRGMNADQIGLSADGIPLNDSGNYAVYPNLLGDSENVSQVFVTQGSSEADGPHIGSSGGNIGLVTKRPDRDAGVFVEQKFGSNNLRKSFARLETGRMGNFSAWLSASHTEADKWKGLGDLEGNKVEANAFYKADNGNTSSLIVKYNKQNNYQYNTITKADYDSAATANGTTGHKADYSSDPTSSKYYQYARNPFENLNISFTQDLILSERLKATIQPYYYWGNGGGAVGSSTLSKSSNKSNVYDLSNLTGSASYYRPSMTTTWRPGITTKVKWDVTDEHSISAGYWYERARQRQTQPYIYANNGVPTDVWAKSNQVVDAKGNIVQGRNQFTTTPAQRIWLQDTWYVSPKVTLAGGFAWESVQRKGENKGSLSTTAYQKQAKYNELLPNFSAKYQLNEQNQFFYNISKNMRAPQNYVLYNADDSLSLKPEISLNNELGWRYQTDKMLVSATLFNLHYKNRQLSSQNGGGDDIMINGGTVDTRGLELEWSGKLPYNLNYYTSYSYTDSEQKDNVMSKGVALPTSGKQSPNTSKNVLTAGLGYDDSRWTWDFKGNYTGPFYGDMTNDEKIAGRTVFDFSAGVHLPVDKKFIKEATLSFGVNNLFDKEYLASAKSVKQNSKTLGQAKGSSPQYIIGEERTFVISLSAKM</sequence>